<organism evidence="1 2">
    <name type="scientific">Asterophora parasitica</name>
    <dbReference type="NCBI Taxonomy" id="117018"/>
    <lineage>
        <taxon>Eukaryota</taxon>
        <taxon>Fungi</taxon>
        <taxon>Dikarya</taxon>
        <taxon>Basidiomycota</taxon>
        <taxon>Agaricomycotina</taxon>
        <taxon>Agaricomycetes</taxon>
        <taxon>Agaricomycetidae</taxon>
        <taxon>Agaricales</taxon>
        <taxon>Tricholomatineae</taxon>
        <taxon>Lyophyllaceae</taxon>
        <taxon>Asterophora</taxon>
    </lineage>
</organism>
<sequence>MMACCRGCPALELLQITGNDKVKGRIGGPALEELKATPALAPNLKELVLYDQNSYAKNFEKALKGLSKERKTLAIKTGDSLGDGMADNMIAAMTGGAMTNTWVGGKLIKIDVDGGIFGSGGLDMYDYGGFGNGFF</sequence>
<reference evidence="1" key="1">
    <citation type="submission" date="2020-07" db="EMBL/GenBank/DDBJ databases">
        <authorList>
            <person name="Nieuwenhuis M."/>
            <person name="Van De Peppel L.J.J."/>
        </authorList>
    </citation>
    <scope>NUCLEOTIDE SEQUENCE</scope>
    <source>
        <strain evidence="1">AP01</strain>
        <tissue evidence="1">Mycelium</tissue>
    </source>
</reference>
<comment type="caution">
    <text evidence="1">The sequence shown here is derived from an EMBL/GenBank/DDBJ whole genome shotgun (WGS) entry which is preliminary data.</text>
</comment>
<accession>A0A9P7GEX1</accession>
<dbReference type="Proteomes" id="UP000775547">
    <property type="component" value="Unassembled WGS sequence"/>
</dbReference>
<protein>
    <submittedName>
        <fullName evidence="1">Uncharacterized protein</fullName>
    </submittedName>
</protein>
<evidence type="ECO:0000313" key="2">
    <source>
        <dbReference type="Proteomes" id="UP000775547"/>
    </source>
</evidence>
<evidence type="ECO:0000313" key="1">
    <source>
        <dbReference type="EMBL" id="KAG5645747.1"/>
    </source>
</evidence>
<reference evidence="1" key="2">
    <citation type="submission" date="2021-10" db="EMBL/GenBank/DDBJ databases">
        <title>Phylogenomics reveals ancestral predisposition of the termite-cultivated fungus Termitomyces towards a domesticated lifestyle.</title>
        <authorList>
            <person name="Auxier B."/>
            <person name="Grum-Grzhimaylo A."/>
            <person name="Cardenas M.E."/>
            <person name="Lodge J.D."/>
            <person name="Laessoe T."/>
            <person name="Pedersen O."/>
            <person name="Smith M.E."/>
            <person name="Kuyper T.W."/>
            <person name="Franco-Molano E.A."/>
            <person name="Baroni T.J."/>
            <person name="Aanen D.K."/>
        </authorList>
    </citation>
    <scope>NUCLEOTIDE SEQUENCE</scope>
    <source>
        <strain evidence="1">AP01</strain>
        <tissue evidence="1">Mycelium</tissue>
    </source>
</reference>
<dbReference type="AlphaFoldDB" id="A0A9P7GEX1"/>
<dbReference type="OrthoDB" id="550575at2759"/>
<proteinExistence type="predicted"/>
<gene>
    <name evidence="1" type="ORF">DXG03_005284</name>
</gene>
<name>A0A9P7GEX1_9AGAR</name>
<dbReference type="EMBL" id="JABCKV010000032">
    <property type="protein sequence ID" value="KAG5645747.1"/>
    <property type="molecule type" value="Genomic_DNA"/>
</dbReference>
<keyword evidence="2" id="KW-1185">Reference proteome</keyword>